<evidence type="ECO:0000313" key="3">
    <source>
        <dbReference type="Proteomes" id="UP001367508"/>
    </source>
</evidence>
<proteinExistence type="predicted"/>
<sequence>MPTEKVLFLKLYSVWPSMNPHFCNVRIGYHGTELPTCGQVNSLLQPRNTMDPPTQRHDVFSPALGSKVPPPSQRDLSYS</sequence>
<dbReference type="Proteomes" id="UP001367508">
    <property type="component" value="Unassembled WGS sequence"/>
</dbReference>
<gene>
    <name evidence="2" type="ORF">VNO77_19662</name>
</gene>
<organism evidence="2 3">
    <name type="scientific">Canavalia gladiata</name>
    <name type="common">Sword bean</name>
    <name type="synonym">Dolichos gladiatus</name>
    <dbReference type="NCBI Taxonomy" id="3824"/>
    <lineage>
        <taxon>Eukaryota</taxon>
        <taxon>Viridiplantae</taxon>
        <taxon>Streptophyta</taxon>
        <taxon>Embryophyta</taxon>
        <taxon>Tracheophyta</taxon>
        <taxon>Spermatophyta</taxon>
        <taxon>Magnoliopsida</taxon>
        <taxon>eudicotyledons</taxon>
        <taxon>Gunneridae</taxon>
        <taxon>Pentapetalae</taxon>
        <taxon>rosids</taxon>
        <taxon>fabids</taxon>
        <taxon>Fabales</taxon>
        <taxon>Fabaceae</taxon>
        <taxon>Papilionoideae</taxon>
        <taxon>50 kb inversion clade</taxon>
        <taxon>NPAAA clade</taxon>
        <taxon>indigoferoid/millettioid clade</taxon>
        <taxon>Phaseoleae</taxon>
        <taxon>Canavalia</taxon>
    </lineage>
</organism>
<protein>
    <submittedName>
        <fullName evidence="2">Uncharacterized protein</fullName>
    </submittedName>
</protein>
<dbReference type="AlphaFoldDB" id="A0AAN9LT01"/>
<keyword evidence="3" id="KW-1185">Reference proteome</keyword>
<feature type="region of interest" description="Disordered" evidence="1">
    <location>
        <begin position="47"/>
        <end position="79"/>
    </location>
</feature>
<comment type="caution">
    <text evidence="2">The sequence shown here is derived from an EMBL/GenBank/DDBJ whole genome shotgun (WGS) entry which is preliminary data.</text>
</comment>
<accession>A0AAN9LT01</accession>
<reference evidence="2 3" key="1">
    <citation type="submission" date="2024-01" db="EMBL/GenBank/DDBJ databases">
        <title>The genomes of 5 underutilized Papilionoideae crops provide insights into root nodulation and disease resistanc.</title>
        <authorList>
            <person name="Jiang F."/>
        </authorList>
    </citation>
    <scope>NUCLEOTIDE SEQUENCE [LARGE SCALE GENOMIC DNA]</scope>
    <source>
        <strain evidence="2">LVBAO_FW01</strain>
        <tissue evidence="2">Leaves</tissue>
    </source>
</reference>
<evidence type="ECO:0000313" key="2">
    <source>
        <dbReference type="EMBL" id="KAK7339023.1"/>
    </source>
</evidence>
<dbReference type="EMBL" id="JAYMYQ010000004">
    <property type="protein sequence ID" value="KAK7339023.1"/>
    <property type="molecule type" value="Genomic_DNA"/>
</dbReference>
<name>A0AAN9LT01_CANGL</name>
<evidence type="ECO:0000256" key="1">
    <source>
        <dbReference type="SAM" id="MobiDB-lite"/>
    </source>
</evidence>